<comment type="similarity">
    <text evidence="2">Belongs to the outer membrane factor (OMF) (TC 1.B.17) family.</text>
</comment>
<dbReference type="GO" id="GO:0009279">
    <property type="term" value="C:cell outer membrane"/>
    <property type="evidence" value="ECO:0007669"/>
    <property type="project" value="UniProtKB-SubCell"/>
</dbReference>
<dbReference type="InterPro" id="IPR003423">
    <property type="entry name" value="OMP_efflux"/>
</dbReference>
<organism evidence="8 9">
    <name type="scientific">Yoonia vestfoldensis</name>
    <dbReference type="NCBI Taxonomy" id="245188"/>
    <lineage>
        <taxon>Bacteria</taxon>
        <taxon>Pseudomonadati</taxon>
        <taxon>Pseudomonadota</taxon>
        <taxon>Alphaproteobacteria</taxon>
        <taxon>Rhodobacterales</taxon>
        <taxon>Paracoccaceae</taxon>
        <taxon>Yoonia</taxon>
    </lineage>
</organism>
<dbReference type="AlphaFoldDB" id="A0A1Y0EDP5"/>
<dbReference type="GO" id="GO:0015562">
    <property type="term" value="F:efflux transmembrane transporter activity"/>
    <property type="evidence" value="ECO:0007669"/>
    <property type="project" value="InterPro"/>
</dbReference>
<dbReference type="GO" id="GO:1990281">
    <property type="term" value="C:efflux pump complex"/>
    <property type="evidence" value="ECO:0007669"/>
    <property type="project" value="TreeGrafter"/>
</dbReference>
<evidence type="ECO:0000256" key="4">
    <source>
        <dbReference type="ARBA" id="ARBA00022452"/>
    </source>
</evidence>
<dbReference type="InterPro" id="IPR051906">
    <property type="entry name" value="TolC-like"/>
</dbReference>
<evidence type="ECO:0000256" key="6">
    <source>
        <dbReference type="ARBA" id="ARBA00023136"/>
    </source>
</evidence>
<dbReference type="Pfam" id="PF02321">
    <property type="entry name" value="OEP"/>
    <property type="match status" value="1"/>
</dbReference>
<keyword evidence="4" id="KW-1134">Transmembrane beta strand</keyword>
<evidence type="ECO:0000256" key="3">
    <source>
        <dbReference type="ARBA" id="ARBA00022448"/>
    </source>
</evidence>
<comment type="subcellular location">
    <subcellularLocation>
        <location evidence="1">Cell outer membrane</location>
    </subcellularLocation>
</comment>
<evidence type="ECO:0000256" key="2">
    <source>
        <dbReference type="ARBA" id="ARBA00007613"/>
    </source>
</evidence>
<keyword evidence="9" id="KW-1185">Reference proteome</keyword>
<dbReference type="EMBL" id="CP021431">
    <property type="protein sequence ID" value="ARU01724.1"/>
    <property type="molecule type" value="Genomic_DNA"/>
</dbReference>
<evidence type="ECO:0000256" key="5">
    <source>
        <dbReference type="ARBA" id="ARBA00022692"/>
    </source>
</evidence>
<gene>
    <name evidence="8" type="primary">bepC</name>
    <name evidence="8" type="ORF">LOKVESSMR4R_02420</name>
</gene>
<dbReference type="OrthoDB" id="7832865at2"/>
<evidence type="ECO:0000256" key="1">
    <source>
        <dbReference type="ARBA" id="ARBA00004442"/>
    </source>
</evidence>
<dbReference type="RefSeq" id="WP_087208715.1">
    <property type="nucleotide sequence ID" value="NZ_CP021431.1"/>
</dbReference>
<dbReference type="PANTHER" id="PTHR30026">
    <property type="entry name" value="OUTER MEMBRANE PROTEIN TOLC"/>
    <property type="match status" value="1"/>
</dbReference>
<dbReference type="PANTHER" id="PTHR30026:SF22">
    <property type="entry name" value="OUTER MEMBRANE EFFLUX PROTEIN"/>
    <property type="match status" value="1"/>
</dbReference>
<name>A0A1Y0EDP5_9RHOB</name>
<keyword evidence="6" id="KW-0472">Membrane</keyword>
<protein>
    <submittedName>
        <fullName evidence="8">Outer membrane efflux protein BepC</fullName>
    </submittedName>
</protein>
<keyword evidence="5" id="KW-0812">Transmembrane</keyword>
<accession>A0A1Y0EDP5</accession>
<sequence>MISAEQSHLNVKTANAKHGVAGSHGRYRRLTLLNALAVTTSLVGCGQAPDDIASMRLVIDEQILLETSDIDATETTPLQLGQFEAALLAAVSQNDLYRAALAAETAAKAQVNTALSSKRPQISSSLNAGLIQDTSNDDDVEKGAIAGINLSQLIYDGGESTAEINRANAQVLIAEADRMVRGNDVASQAARAWVDVWQQQSRAELLGSRISKLNELISQVERMAANGMVDRSVVDSATRERLEFEMVNLNIQADLQDAELRFQSLFNTSPVRLSLPANVITAPAIRAEASAPLQAPELQKSVAELIVARSAVSSAEAGFEPRVRLQAGVRSPVDQQDDVNGSLGMVVEYVIGDGGRRQSQFDSATAQLQRAEAQVAAAKQALETDLDISITRLDAIERSLQIVTQREELAFARIDTLQSQLATGQTGLSQLIDAEVQLFRVRDQSIAMRAEREILVLTIGARLGLLAREIGLRDADS</sequence>
<dbReference type="SUPFAM" id="SSF56954">
    <property type="entry name" value="Outer membrane efflux proteins (OEP)"/>
    <property type="match status" value="1"/>
</dbReference>
<reference evidence="8 9" key="1">
    <citation type="submission" date="2017-05" db="EMBL/GenBank/DDBJ databases">
        <title>Genome Sequence of Loktanella vestfoldensis Strain SMR4r Isolated from a Culture of the Diatom Skeletonema marinoi.</title>
        <authorList>
            <person name="Topel M."/>
            <person name="Pinder M.I.M."/>
            <person name="Johansson O.N."/>
            <person name="Kourtchenko O."/>
            <person name="Godhe A."/>
            <person name="Clarke A.K."/>
        </authorList>
    </citation>
    <scope>NUCLEOTIDE SEQUENCE [LARGE SCALE GENOMIC DNA]</scope>
    <source>
        <strain evidence="8 9">SMR4r</strain>
    </source>
</reference>
<dbReference type="Proteomes" id="UP000195273">
    <property type="component" value="Chromosome"/>
</dbReference>
<keyword evidence="3" id="KW-0813">Transport</keyword>
<dbReference type="GO" id="GO:0015288">
    <property type="term" value="F:porin activity"/>
    <property type="evidence" value="ECO:0007669"/>
    <property type="project" value="TreeGrafter"/>
</dbReference>
<keyword evidence="7" id="KW-0998">Cell outer membrane</keyword>
<evidence type="ECO:0000313" key="8">
    <source>
        <dbReference type="EMBL" id="ARU01724.1"/>
    </source>
</evidence>
<proteinExistence type="inferred from homology"/>
<dbReference type="KEGG" id="lvs:LOKVESSMR4R_02420"/>
<evidence type="ECO:0000313" key="9">
    <source>
        <dbReference type="Proteomes" id="UP000195273"/>
    </source>
</evidence>
<evidence type="ECO:0000256" key="7">
    <source>
        <dbReference type="ARBA" id="ARBA00023237"/>
    </source>
</evidence>
<dbReference type="Gene3D" id="1.20.1600.10">
    <property type="entry name" value="Outer membrane efflux proteins (OEP)"/>
    <property type="match status" value="1"/>
</dbReference>